<keyword evidence="2" id="KW-1185">Reference proteome</keyword>
<organism evidence="1 2">
    <name type="scientific">Xanthocytophaga agilis</name>
    <dbReference type="NCBI Taxonomy" id="3048010"/>
    <lineage>
        <taxon>Bacteria</taxon>
        <taxon>Pseudomonadati</taxon>
        <taxon>Bacteroidota</taxon>
        <taxon>Cytophagia</taxon>
        <taxon>Cytophagales</taxon>
        <taxon>Rhodocytophagaceae</taxon>
        <taxon>Xanthocytophaga</taxon>
    </lineage>
</organism>
<dbReference type="InterPro" id="IPR016181">
    <property type="entry name" value="Acyl_CoA_acyltransferase"/>
</dbReference>
<dbReference type="SUPFAM" id="SSF55729">
    <property type="entry name" value="Acyl-CoA N-acyltransferases (Nat)"/>
    <property type="match status" value="1"/>
</dbReference>
<sequence>METNIEWVLPESLPEGVLKKFSLLFSTYASSQLIRNVETQIRIIKVSDNLYFPVSVNNTEWNNSYVCSPYTAYVLYAKDELTRKVKNKLLQFPLLLLIQGISGWLKSAQINKNIHVNNFLLSTNPYPDWNGEHLDALTNFLKDQYPEHAIIFRSLNRYQHSHLLTQFQNSTYYLIGSRQVYMYDDPFEKWLSHNNNKQDKRIIKNKKLQYVSHEDMKKYLSEALDLYNQLYLEKYSPHNPQFTLEYFQKMYDNDAIHFQGYINSDNQLKAFSGLFVIENTITSPLVGYDTKAPQKNALYIHAIQLIFEYKYRSGKLLNLSSGAPGFKRLRGGLPSIEYSAVYLNHLKTHRRIVYKVLQFITNKIGVPLLEKYEL</sequence>
<dbReference type="EMBL" id="JASJOU010000001">
    <property type="protein sequence ID" value="MDJ1499321.1"/>
    <property type="molecule type" value="Genomic_DNA"/>
</dbReference>
<name>A0AAE3UCG1_9BACT</name>
<evidence type="ECO:0008006" key="3">
    <source>
        <dbReference type="Google" id="ProtNLM"/>
    </source>
</evidence>
<dbReference type="AlphaFoldDB" id="A0AAE3UCG1"/>
<protein>
    <recommendedName>
        <fullName evidence="3">BioF2-like acetyltransferase domain-containing protein</fullName>
    </recommendedName>
</protein>
<proteinExistence type="predicted"/>
<evidence type="ECO:0000313" key="1">
    <source>
        <dbReference type="EMBL" id="MDJ1499321.1"/>
    </source>
</evidence>
<dbReference type="Proteomes" id="UP001232063">
    <property type="component" value="Unassembled WGS sequence"/>
</dbReference>
<comment type="caution">
    <text evidence="1">The sequence shown here is derived from an EMBL/GenBank/DDBJ whole genome shotgun (WGS) entry which is preliminary data.</text>
</comment>
<accession>A0AAE3UCG1</accession>
<dbReference type="RefSeq" id="WP_314508845.1">
    <property type="nucleotide sequence ID" value="NZ_JASJOU010000001.1"/>
</dbReference>
<evidence type="ECO:0000313" key="2">
    <source>
        <dbReference type="Proteomes" id="UP001232063"/>
    </source>
</evidence>
<reference evidence="1" key="1">
    <citation type="submission" date="2023-05" db="EMBL/GenBank/DDBJ databases">
        <authorList>
            <person name="Zhang X."/>
        </authorList>
    </citation>
    <scope>NUCLEOTIDE SEQUENCE</scope>
    <source>
        <strain evidence="1">BD1B2-1</strain>
    </source>
</reference>
<gene>
    <name evidence="1" type="ORF">QNI22_01620</name>
</gene>